<name>A0AC34QW77_9BILA</name>
<dbReference type="WBParaSite" id="JU765_v2.g19875.t2">
    <property type="protein sequence ID" value="JU765_v2.g19875.t2"/>
    <property type="gene ID" value="JU765_v2.g19875"/>
</dbReference>
<proteinExistence type="predicted"/>
<dbReference type="Proteomes" id="UP000887576">
    <property type="component" value="Unplaced"/>
</dbReference>
<organism evidence="1 2">
    <name type="scientific">Panagrolaimus sp. JU765</name>
    <dbReference type="NCBI Taxonomy" id="591449"/>
    <lineage>
        <taxon>Eukaryota</taxon>
        <taxon>Metazoa</taxon>
        <taxon>Ecdysozoa</taxon>
        <taxon>Nematoda</taxon>
        <taxon>Chromadorea</taxon>
        <taxon>Rhabditida</taxon>
        <taxon>Tylenchina</taxon>
        <taxon>Panagrolaimomorpha</taxon>
        <taxon>Panagrolaimoidea</taxon>
        <taxon>Panagrolaimidae</taxon>
        <taxon>Panagrolaimus</taxon>
    </lineage>
</organism>
<evidence type="ECO:0000313" key="1">
    <source>
        <dbReference type="Proteomes" id="UP000887576"/>
    </source>
</evidence>
<sequence>MTLDANYAGFGQPWTGSGQSTSNKIIHPPYEAYYQTNFYGTYPQFPPLVKENYSLSQPLIQQENYNMSASQNRQNYSNLASNPTNYPPIAPKVYKCGKDATFTDGPRRCEWIVNDYTKQDYTKQVCGHHCSCIAELVNHIAADHVGGPEFTEHICRWKDCIRSTKAFKAKYKLVNHIRVHTGERPFSCDYCDKLFARSENLKIHKRTHSGEKPFVCESCSKTFANSSDRKKHQHVHSQAKPYICTHGCGKSYTHPSSLRKHLKTHVKKDSSCGRQPSTSPDPNSSDSGHGSTTPLTDPSFTATSPLLVDLKIHKNEYFDKQEPIFDMHQQGFGMPTFYPPTHFNFPAANGFYYPPQ</sequence>
<evidence type="ECO:0000313" key="2">
    <source>
        <dbReference type="WBParaSite" id="JU765_v2.g19875.t2"/>
    </source>
</evidence>
<protein>
    <submittedName>
        <fullName evidence="2">C2H2-type domain-containing protein</fullName>
    </submittedName>
</protein>
<reference evidence="2" key="1">
    <citation type="submission" date="2022-11" db="UniProtKB">
        <authorList>
            <consortium name="WormBaseParasite"/>
        </authorList>
    </citation>
    <scope>IDENTIFICATION</scope>
</reference>
<accession>A0AC34QW77</accession>